<dbReference type="OrthoDB" id="9760364at2"/>
<dbReference type="Pfam" id="PF00689">
    <property type="entry name" value="Cation_ATPase_C"/>
    <property type="match status" value="1"/>
</dbReference>
<dbReference type="InterPro" id="IPR006408">
    <property type="entry name" value="P-type_ATPase_IIB"/>
</dbReference>
<dbReference type="Gene3D" id="3.40.1110.10">
    <property type="entry name" value="Calcium-transporting ATPase, cytoplasmic domain N"/>
    <property type="match status" value="2"/>
</dbReference>
<keyword evidence="9" id="KW-0067">ATP-binding</keyword>
<evidence type="ECO:0000259" key="16">
    <source>
        <dbReference type="Pfam" id="PF00122"/>
    </source>
</evidence>
<comment type="caution">
    <text evidence="19">The sequence shown here is derived from an EMBL/GenBank/DDBJ whole genome shotgun (WGS) entry which is preliminary data.</text>
</comment>
<dbReference type="InterPro" id="IPR008250">
    <property type="entry name" value="ATPase_P-typ_transduc_dom_A_sf"/>
</dbReference>
<feature type="transmembrane region" description="Helical" evidence="15">
    <location>
        <begin position="737"/>
        <end position="759"/>
    </location>
</feature>
<dbReference type="SUPFAM" id="SSF56784">
    <property type="entry name" value="HAD-like"/>
    <property type="match status" value="1"/>
</dbReference>
<evidence type="ECO:0000256" key="12">
    <source>
        <dbReference type="ARBA" id="ARBA00022989"/>
    </source>
</evidence>
<keyword evidence="11" id="KW-1278">Translocase</keyword>
<dbReference type="InterPro" id="IPR059000">
    <property type="entry name" value="ATPase_P-type_domA"/>
</dbReference>
<dbReference type="Gene3D" id="1.20.1110.10">
    <property type="entry name" value="Calcium-transporting ATPase, transmembrane domain"/>
    <property type="match status" value="2"/>
</dbReference>
<keyword evidence="7" id="KW-0547">Nucleotide-binding</keyword>
<dbReference type="PANTHER" id="PTHR24093:SF477">
    <property type="entry name" value="CALCIUM-TRANSPORTING ATPASE"/>
    <property type="match status" value="1"/>
</dbReference>
<dbReference type="Pfam" id="PF00690">
    <property type="entry name" value="Cation_ATPase_N"/>
    <property type="match status" value="1"/>
</dbReference>
<dbReference type="Gene3D" id="3.40.50.1000">
    <property type="entry name" value="HAD superfamily/HAD-like"/>
    <property type="match status" value="2"/>
</dbReference>
<dbReference type="Pfam" id="PF00702">
    <property type="entry name" value="Hydrolase"/>
    <property type="match status" value="1"/>
</dbReference>
<feature type="transmembrane region" description="Helical" evidence="15">
    <location>
        <begin position="248"/>
        <end position="266"/>
    </location>
</feature>
<dbReference type="SFLD" id="SFLDF00027">
    <property type="entry name" value="p-type_atpase"/>
    <property type="match status" value="1"/>
</dbReference>
<feature type="domain" description="Cation-transporting P-type ATPase C-terminal" evidence="17">
    <location>
        <begin position="693"/>
        <end position="865"/>
    </location>
</feature>
<gene>
    <name evidence="19" type="ORF">BO222_06785</name>
</gene>
<feature type="domain" description="Cation-transporting P-type ATPase N-terminal" evidence="18">
    <location>
        <begin position="8"/>
        <end position="56"/>
    </location>
</feature>
<dbReference type="RefSeq" id="WP_075819589.1">
    <property type="nucleotide sequence ID" value="NZ_CAOUMU010000003.1"/>
</dbReference>
<dbReference type="PROSITE" id="PS00154">
    <property type="entry name" value="ATPASE_E1_E2"/>
    <property type="match status" value="1"/>
</dbReference>
<dbReference type="NCBIfam" id="TIGR01517">
    <property type="entry name" value="ATPase-IIB_Ca"/>
    <property type="match status" value="1"/>
</dbReference>
<evidence type="ECO:0000313" key="20">
    <source>
        <dbReference type="Proteomes" id="UP000186341"/>
    </source>
</evidence>
<dbReference type="PANTHER" id="PTHR24093">
    <property type="entry name" value="CATION TRANSPORTING ATPASE"/>
    <property type="match status" value="1"/>
</dbReference>
<feature type="transmembrane region" description="Helical" evidence="15">
    <location>
        <begin position="695"/>
        <end position="716"/>
    </location>
</feature>
<dbReference type="InterPro" id="IPR023298">
    <property type="entry name" value="ATPase_P-typ_TM_dom_sf"/>
</dbReference>
<dbReference type="InterPro" id="IPR023214">
    <property type="entry name" value="HAD_sf"/>
</dbReference>
<evidence type="ECO:0000256" key="2">
    <source>
        <dbReference type="ARBA" id="ARBA00012790"/>
    </source>
</evidence>
<keyword evidence="4" id="KW-0109">Calcium transport</keyword>
<keyword evidence="6" id="KW-0479">Metal-binding</keyword>
<evidence type="ECO:0000256" key="4">
    <source>
        <dbReference type="ARBA" id="ARBA00022568"/>
    </source>
</evidence>
<reference evidence="19 20" key="1">
    <citation type="submission" date="2016-11" db="EMBL/GenBank/DDBJ databases">
        <title>Description of two novel members of the family Erysipelotrichaceae: Ileibacterium lipovorans gen. nov., sp. nov. and Dubosiella newyorkensis, gen. nov., sp. nov.</title>
        <authorList>
            <person name="Cox L.M."/>
            <person name="Sohn J."/>
            <person name="Tyrrell K.L."/>
            <person name="Citron D.M."/>
            <person name="Lawson P.A."/>
            <person name="Patel N.B."/>
            <person name="Iizumi T."/>
            <person name="Perez-Perez G.I."/>
            <person name="Goldstein E.J."/>
            <person name="Blaser M.J."/>
        </authorList>
    </citation>
    <scope>NUCLEOTIDE SEQUENCE [LARGE SCALE GENOMIC DNA]</scope>
    <source>
        <strain evidence="19 20">NYU-BL-A3</strain>
    </source>
</reference>
<dbReference type="GO" id="GO:0005524">
    <property type="term" value="F:ATP binding"/>
    <property type="evidence" value="ECO:0007669"/>
    <property type="project" value="UniProtKB-KW"/>
</dbReference>
<evidence type="ECO:0000256" key="10">
    <source>
        <dbReference type="ARBA" id="ARBA00022842"/>
    </source>
</evidence>
<dbReference type="NCBIfam" id="TIGR01494">
    <property type="entry name" value="ATPase_P-type"/>
    <property type="match status" value="1"/>
</dbReference>
<dbReference type="GO" id="GO:0016887">
    <property type="term" value="F:ATP hydrolysis activity"/>
    <property type="evidence" value="ECO:0007669"/>
    <property type="project" value="InterPro"/>
</dbReference>
<name>A0A1U7NFR1_9FIRM</name>
<evidence type="ECO:0000256" key="14">
    <source>
        <dbReference type="ARBA" id="ARBA00023136"/>
    </source>
</evidence>
<keyword evidence="14 15" id="KW-0472">Membrane</keyword>
<dbReference type="SFLD" id="SFLDG00002">
    <property type="entry name" value="C1.7:_P-type_atpase_like"/>
    <property type="match status" value="1"/>
</dbReference>
<keyword evidence="12 15" id="KW-1133">Transmembrane helix</keyword>
<keyword evidence="5 15" id="KW-0812">Transmembrane</keyword>
<dbReference type="EC" id="7.2.2.10" evidence="2"/>
<dbReference type="SUPFAM" id="SSF81653">
    <property type="entry name" value="Calcium ATPase, transduction domain A"/>
    <property type="match status" value="1"/>
</dbReference>
<dbReference type="PRINTS" id="PR00119">
    <property type="entry name" value="CATATPASE"/>
</dbReference>
<evidence type="ECO:0000256" key="6">
    <source>
        <dbReference type="ARBA" id="ARBA00022723"/>
    </source>
</evidence>
<evidence type="ECO:0000256" key="3">
    <source>
        <dbReference type="ARBA" id="ARBA00022448"/>
    </source>
</evidence>
<evidence type="ECO:0000256" key="1">
    <source>
        <dbReference type="ARBA" id="ARBA00004141"/>
    </source>
</evidence>
<sequence>MEKDKIIGLTSAEAEESKKKFGTNALSVKETETFWDMYKDAFNDIWIKILCAACILQLIIYVCSFIWPAYFHQDLIEILGVVVAIFLATFVGTLQNYKNNQQFNVLQAEASKIKTKVYRDGRIHEMPIDDIVKGDVILLQAGDQVPVDGVLVKGSCKVNQASLNGESRDESKETPDGPIDVNIKCEDFANPNWIFRGSVVTSGEVLVEAEIIGDHTVLGGISEALGETSKPSPSAEKMEILAGQIGKLGVAGAALAVAANLVFEIMGMDNYAFASMVALAIQNVMLFVSIIIMAVPEGLPLMSALVSSMNSGRMLKEHILVRHSDSIETAGYMNRLFSDKTGTITEGVLSVVDWISGDGKVVSNIDDLGYELKKELINGIGLNNDAISSDGKAIGSNGTDRALMNYLISLQEDSIDRSVIIEKEPFDSQKKFSKVILQDCSYLKGAPDFFIDQCRYYMNANGQVVPFTDADRAAVDKTMHEQMARSMRLLLIMKEDQEHGPYIYLGIVCIRDNVRSDVAQTVKTMKTAGCEVVMVTGDNAETATAIAKEAGILQSPKDIVLTSDELEKIDDEELKKILPDLRVVSRAKPMDKKRLVDLAQSLDYVVGMTGDGVNDSPALKAADVGFSMGDGTSVAKEASDIVIVNNSLTSISNALKYGRTMTKSVQKFIIFQLTVNVATILMNIVAPFLGFTEPFTIVQILWINLIMDTLAALAFGEEPALDRYMKEKPISRKAPVLTRYMIESIATAAIYITIVSSILLKAQSFLISIGLNTEAEVRTFVFTFFIYAVIFNSLNTRSSGFNLFEHISENRKFMVVMTLIFVLQTVLIYFAGAIFNTVPISMPALFTAMGFGFLIIPVDMLKKLVVGSYKKIAH</sequence>
<dbReference type="Pfam" id="PF00122">
    <property type="entry name" value="E1-E2_ATPase"/>
    <property type="match status" value="1"/>
</dbReference>
<feature type="domain" description="P-type ATPase A" evidence="16">
    <location>
        <begin position="111"/>
        <end position="224"/>
    </location>
</feature>
<dbReference type="InterPro" id="IPR023299">
    <property type="entry name" value="ATPase_P-typ_cyto_dom_N"/>
</dbReference>
<feature type="transmembrane region" description="Helical" evidence="15">
    <location>
        <begin position="840"/>
        <end position="861"/>
    </location>
</feature>
<dbReference type="GO" id="GO:0005886">
    <property type="term" value="C:plasma membrane"/>
    <property type="evidence" value="ECO:0007669"/>
    <property type="project" value="TreeGrafter"/>
</dbReference>
<evidence type="ECO:0000259" key="18">
    <source>
        <dbReference type="Pfam" id="PF00690"/>
    </source>
</evidence>
<accession>A0A1U7NFR1</accession>
<dbReference type="AlphaFoldDB" id="A0A1U7NFR1"/>
<evidence type="ECO:0000256" key="15">
    <source>
        <dbReference type="SAM" id="Phobius"/>
    </source>
</evidence>
<keyword evidence="3" id="KW-0813">Transport</keyword>
<keyword evidence="13" id="KW-0406">Ion transport</keyword>
<dbReference type="EMBL" id="MPJW01000136">
    <property type="protein sequence ID" value="OLU39392.1"/>
    <property type="molecule type" value="Genomic_DNA"/>
</dbReference>
<evidence type="ECO:0000256" key="5">
    <source>
        <dbReference type="ARBA" id="ARBA00022692"/>
    </source>
</evidence>
<keyword evidence="8" id="KW-0106">Calcium</keyword>
<dbReference type="SFLD" id="SFLDS00003">
    <property type="entry name" value="Haloacid_Dehalogenase"/>
    <property type="match status" value="1"/>
</dbReference>
<evidence type="ECO:0000256" key="7">
    <source>
        <dbReference type="ARBA" id="ARBA00022741"/>
    </source>
</evidence>
<dbReference type="InterPro" id="IPR004014">
    <property type="entry name" value="ATPase_P-typ_cation-transptr_N"/>
</dbReference>
<dbReference type="GO" id="GO:0046872">
    <property type="term" value="F:metal ion binding"/>
    <property type="evidence" value="ECO:0007669"/>
    <property type="project" value="UniProtKB-KW"/>
</dbReference>
<dbReference type="GeneID" id="82202901"/>
<organism evidence="19 20">
    <name type="scientific">Ileibacterium valens</name>
    <dbReference type="NCBI Taxonomy" id="1862668"/>
    <lineage>
        <taxon>Bacteria</taxon>
        <taxon>Bacillati</taxon>
        <taxon>Bacillota</taxon>
        <taxon>Erysipelotrichia</taxon>
        <taxon>Erysipelotrichales</taxon>
        <taxon>Erysipelotrichaceae</taxon>
        <taxon>Ileibacterium</taxon>
    </lineage>
</organism>
<dbReference type="InterPro" id="IPR018303">
    <property type="entry name" value="ATPase_P-typ_P_site"/>
</dbReference>
<dbReference type="InterPro" id="IPR036412">
    <property type="entry name" value="HAD-like_sf"/>
</dbReference>
<dbReference type="InterPro" id="IPR006068">
    <property type="entry name" value="ATPase_P-typ_cation-transptr_C"/>
</dbReference>
<dbReference type="InterPro" id="IPR044492">
    <property type="entry name" value="P_typ_ATPase_HD_dom"/>
</dbReference>
<feature type="transmembrane region" description="Helical" evidence="15">
    <location>
        <begin position="272"/>
        <end position="295"/>
    </location>
</feature>
<feature type="transmembrane region" description="Helical" evidence="15">
    <location>
        <begin position="668"/>
        <end position="689"/>
    </location>
</feature>
<evidence type="ECO:0000256" key="9">
    <source>
        <dbReference type="ARBA" id="ARBA00022840"/>
    </source>
</evidence>
<feature type="transmembrane region" description="Helical" evidence="15">
    <location>
        <begin position="75"/>
        <end position="94"/>
    </location>
</feature>
<evidence type="ECO:0000256" key="11">
    <source>
        <dbReference type="ARBA" id="ARBA00022967"/>
    </source>
</evidence>
<dbReference type="PRINTS" id="PR00120">
    <property type="entry name" value="HATPASE"/>
</dbReference>
<evidence type="ECO:0000313" key="19">
    <source>
        <dbReference type="EMBL" id="OLU39392.1"/>
    </source>
</evidence>
<evidence type="ECO:0000256" key="8">
    <source>
        <dbReference type="ARBA" id="ARBA00022837"/>
    </source>
</evidence>
<feature type="transmembrane region" description="Helical" evidence="15">
    <location>
        <begin position="815"/>
        <end position="834"/>
    </location>
</feature>
<evidence type="ECO:0000259" key="17">
    <source>
        <dbReference type="Pfam" id="PF00689"/>
    </source>
</evidence>
<dbReference type="GO" id="GO:0005388">
    <property type="term" value="F:P-type calcium transporter activity"/>
    <property type="evidence" value="ECO:0007669"/>
    <property type="project" value="UniProtKB-EC"/>
</dbReference>
<dbReference type="Proteomes" id="UP000186341">
    <property type="component" value="Unassembled WGS sequence"/>
</dbReference>
<evidence type="ECO:0000256" key="13">
    <source>
        <dbReference type="ARBA" id="ARBA00023065"/>
    </source>
</evidence>
<protein>
    <recommendedName>
        <fullName evidence="2">P-type Ca(2+) transporter</fullName>
        <ecNumber evidence="2">7.2.2.10</ecNumber>
    </recommendedName>
</protein>
<dbReference type="SUPFAM" id="SSF81665">
    <property type="entry name" value="Calcium ATPase, transmembrane domain M"/>
    <property type="match status" value="1"/>
</dbReference>
<feature type="transmembrane region" description="Helical" evidence="15">
    <location>
        <begin position="779"/>
        <end position="795"/>
    </location>
</feature>
<keyword evidence="20" id="KW-1185">Reference proteome</keyword>
<dbReference type="SUPFAM" id="SSF81660">
    <property type="entry name" value="Metal cation-transporting ATPase, ATP-binding domain N"/>
    <property type="match status" value="1"/>
</dbReference>
<dbReference type="Gene3D" id="2.70.150.10">
    <property type="entry name" value="Calcium-transporting ATPase, cytoplasmic transduction domain A"/>
    <property type="match status" value="1"/>
</dbReference>
<proteinExistence type="predicted"/>
<dbReference type="InterPro" id="IPR001757">
    <property type="entry name" value="P_typ_ATPase"/>
</dbReference>
<feature type="transmembrane region" description="Helical" evidence="15">
    <location>
        <begin position="45"/>
        <end position="69"/>
    </location>
</feature>
<keyword evidence="10" id="KW-0460">Magnesium</keyword>
<comment type="subcellular location">
    <subcellularLocation>
        <location evidence="1">Membrane</location>
        <topology evidence="1">Multi-pass membrane protein</topology>
    </subcellularLocation>
</comment>